<keyword evidence="4" id="KW-0813">Transport</keyword>
<dbReference type="AlphaFoldDB" id="A0A9W9KQX6"/>
<evidence type="ECO:0000256" key="3">
    <source>
        <dbReference type="ARBA" id="ARBA00023136"/>
    </source>
</evidence>
<dbReference type="OrthoDB" id="161814at2759"/>
<dbReference type="InterPro" id="IPR007274">
    <property type="entry name" value="Cop_transporter"/>
</dbReference>
<comment type="subcellular location">
    <subcellularLocation>
        <location evidence="4">Membrane</location>
        <topology evidence="4">Multi-pass membrane protein</topology>
    </subcellularLocation>
</comment>
<feature type="transmembrane region" description="Helical" evidence="4">
    <location>
        <begin position="171"/>
        <end position="187"/>
    </location>
</feature>
<feature type="transmembrane region" description="Helical" evidence="4">
    <location>
        <begin position="145"/>
        <end position="165"/>
    </location>
</feature>
<keyword evidence="4" id="KW-0186">Copper</keyword>
<feature type="transmembrane region" description="Helical" evidence="4">
    <location>
        <begin position="51"/>
        <end position="74"/>
    </location>
</feature>
<sequence length="200" mass="22355">LVYDGSFDAHAPRPWPRRYGYGRAMQHECKYLTSPMVFTWSAKDLCIIFRWWRITGPFSFLFSLAAIVLLTAGYEGVRQATRRYEAAHARRLNSFTSSVATGDEEIADPTIAGAPTEPIPDAHDDDSPLLVGRDNRAAVARQGKFAMAFLYAVQVFYSFFIMLLFMTYNGFVMFAVAFGAFLGYVVFADGTPATKTIACH</sequence>
<dbReference type="RefSeq" id="XP_056516122.1">
    <property type="nucleotide sequence ID" value="XM_056651272.1"/>
</dbReference>
<comment type="similarity">
    <text evidence="4">Belongs to the copper transporter (Ctr) (TC 1.A.56) family. SLC31A subfamily.</text>
</comment>
<keyword evidence="2 4" id="KW-1133">Transmembrane helix</keyword>
<organism evidence="5 6">
    <name type="scientific">Penicillium alfredii</name>
    <dbReference type="NCBI Taxonomy" id="1506179"/>
    <lineage>
        <taxon>Eukaryota</taxon>
        <taxon>Fungi</taxon>
        <taxon>Dikarya</taxon>
        <taxon>Ascomycota</taxon>
        <taxon>Pezizomycotina</taxon>
        <taxon>Eurotiomycetes</taxon>
        <taxon>Eurotiomycetidae</taxon>
        <taxon>Eurotiales</taxon>
        <taxon>Aspergillaceae</taxon>
        <taxon>Penicillium</taxon>
    </lineage>
</organism>
<dbReference type="GeneID" id="81390440"/>
<feature type="non-terminal residue" evidence="5">
    <location>
        <position position="200"/>
    </location>
</feature>
<dbReference type="GO" id="GO:0016020">
    <property type="term" value="C:membrane"/>
    <property type="evidence" value="ECO:0007669"/>
    <property type="project" value="UniProtKB-SubCell"/>
</dbReference>
<keyword evidence="4" id="KW-0406">Ion transport</keyword>
<dbReference type="PANTHER" id="PTHR12483:SF115">
    <property type="entry name" value="COPPER TRANSPORT PROTEIN"/>
    <property type="match status" value="1"/>
</dbReference>
<evidence type="ECO:0000256" key="4">
    <source>
        <dbReference type="RuleBase" id="RU367022"/>
    </source>
</evidence>
<dbReference type="Pfam" id="PF04145">
    <property type="entry name" value="Ctr"/>
    <property type="match status" value="1"/>
</dbReference>
<keyword evidence="1 4" id="KW-0812">Transmembrane</keyword>
<keyword evidence="4" id="KW-0187">Copper transport</keyword>
<comment type="caution">
    <text evidence="5">The sequence shown here is derived from an EMBL/GenBank/DDBJ whole genome shotgun (WGS) entry which is preliminary data.</text>
</comment>
<protein>
    <recommendedName>
        <fullName evidence="4">Copper transport protein</fullName>
    </recommendedName>
</protein>
<name>A0A9W9KQX6_9EURO</name>
<reference evidence="5" key="2">
    <citation type="journal article" date="2023" name="IMA Fungus">
        <title>Comparative genomic study of the Penicillium genus elucidates a diverse pangenome and 15 lateral gene transfer events.</title>
        <authorList>
            <person name="Petersen C."/>
            <person name="Sorensen T."/>
            <person name="Nielsen M.R."/>
            <person name="Sondergaard T.E."/>
            <person name="Sorensen J.L."/>
            <person name="Fitzpatrick D.A."/>
            <person name="Frisvad J.C."/>
            <person name="Nielsen K.L."/>
        </authorList>
    </citation>
    <scope>NUCLEOTIDE SEQUENCE</scope>
    <source>
        <strain evidence="5">IBT 34128</strain>
    </source>
</reference>
<accession>A0A9W9KQX6</accession>
<gene>
    <name evidence="5" type="ORF">NUU61_000689</name>
</gene>
<evidence type="ECO:0000256" key="2">
    <source>
        <dbReference type="ARBA" id="ARBA00022989"/>
    </source>
</evidence>
<keyword evidence="3 4" id="KW-0472">Membrane</keyword>
<dbReference type="PANTHER" id="PTHR12483">
    <property type="entry name" value="SOLUTE CARRIER FAMILY 31 COPPER TRANSPORTERS"/>
    <property type="match status" value="1"/>
</dbReference>
<proteinExistence type="inferred from homology"/>
<dbReference type="EMBL" id="JAPMSZ010000001">
    <property type="protein sequence ID" value="KAJ5114930.1"/>
    <property type="molecule type" value="Genomic_DNA"/>
</dbReference>
<evidence type="ECO:0000313" key="6">
    <source>
        <dbReference type="Proteomes" id="UP001141434"/>
    </source>
</evidence>
<dbReference type="GO" id="GO:0005375">
    <property type="term" value="F:copper ion transmembrane transporter activity"/>
    <property type="evidence" value="ECO:0007669"/>
    <property type="project" value="UniProtKB-UniRule"/>
</dbReference>
<evidence type="ECO:0000256" key="1">
    <source>
        <dbReference type="ARBA" id="ARBA00022692"/>
    </source>
</evidence>
<keyword evidence="6" id="KW-1185">Reference proteome</keyword>
<evidence type="ECO:0000313" key="5">
    <source>
        <dbReference type="EMBL" id="KAJ5114930.1"/>
    </source>
</evidence>
<dbReference type="Proteomes" id="UP001141434">
    <property type="component" value="Unassembled WGS sequence"/>
</dbReference>
<reference evidence="5" key="1">
    <citation type="submission" date="2022-11" db="EMBL/GenBank/DDBJ databases">
        <authorList>
            <person name="Petersen C."/>
        </authorList>
    </citation>
    <scope>NUCLEOTIDE SEQUENCE</scope>
    <source>
        <strain evidence="5">IBT 34128</strain>
    </source>
</reference>